<dbReference type="InterPro" id="IPR008490">
    <property type="entry name" value="Transposase_InsH_N"/>
</dbReference>
<keyword evidence="3" id="KW-1185">Reference proteome</keyword>
<reference evidence="2 3" key="1">
    <citation type="submission" date="2019-11" db="EMBL/GenBank/DDBJ databases">
        <title>Comparative genomics of hydrocarbon-degrading Desulfosarcina strains.</title>
        <authorList>
            <person name="Watanabe M."/>
            <person name="Kojima H."/>
            <person name="Fukui M."/>
        </authorList>
    </citation>
    <scope>NUCLEOTIDE SEQUENCE [LARGE SCALE GENOMIC DNA]</scope>
    <source>
        <strain evidence="3">oXyS1</strain>
    </source>
</reference>
<protein>
    <recommendedName>
        <fullName evidence="1">Transposase InsH N-terminal domain-containing protein</fullName>
    </recommendedName>
</protein>
<gene>
    <name evidence="2" type="ORF">DSCOOX_17030</name>
</gene>
<dbReference type="Pfam" id="PF05598">
    <property type="entry name" value="DUF772"/>
    <property type="match status" value="1"/>
</dbReference>
<organism evidence="2 3">
    <name type="scientific">Desulfosarcina ovata subsp. ovata</name>
    <dbReference type="NCBI Taxonomy" id="2752305"/>
    <lineage>
        <taxon>Bacteria</taxon>
        <taxon>Pseudomonadati</taxon>
        <taxon>Thermodesulfobacteriota</taxon>
        <taxon>Desulfobacteria</taxon>
        <taxon>Desulfobacterales</taxon>
        <taxon>Desulfosarcinaceae</taxon>
        <taxon>Desulfosarcina</taxon>
    </lineage>
</organism>
<dbReference type="RefSeq" id="WP_155309822.1">
    <property type="nucleotide sequence ID" value="NZ_AP021879.1"/>
</dbReference>
<sequence length="124" mass="14218">MVYRKMGNSLGFANLAMASSLKHNRSLKRMNTLNDTIDWNRVEQILMDHHTVGASGEGVAAYPPLMLFKCMLLQKWFRINYDPKLENQINDRLSFKSKRLINHTLGGSAQHGLVNSVWQQCEKV</sequence>
<name>A0A5K8A7B7_9BACT</name>
<evidence type="ECO:0000313" key="2">
    <source>
        <dbReference type="EMBL" id="BBO88523.1"/>
    </source>
</evidence>
<feature type="domain" description="Transposase InsH N-terminal" evidence="1">
    <location>
        <begin position="29"/>
        <end position="96"/>
    </location>
</feature>
<dbReference type="Proteomes" id="UP000422108">
    <property type="component" value="Chromosome"/>
</dbReference>
<proteinExistence type="predicted"/>
<dbReference type="EMBL" id="AP021879">
    <property type="protein sequence ID" value="BBO88523.1"/>
    <property type="molecule type" value="Genomic_DNA"/>
</dbReference>
<dbReference type="AlphaFoldDB" id="A0A5K8A7B7"/>
<evidence type="ECO:0000259" key="1">
    <source>
        <dbReference type="Pfam" id="PF05598"/>
    </source>
</evidence>
<accession>A0A5K8A7B7</accession>
<evidence type="ECO:0000313" key="3">
    <source>
        <dbReference type="Proteomes" id="UP000422108"/>
    </source>
</evidence>